<dbReference type="EMBL" id="JBHSHC010000142">
    <property type="protein sequence ID" value="MFC4769687.1"/>
    <property type="molecule type" value="Genomic_DNA"/>
</dbReference>
<keyword evidence="1" id="KW-1133">Transmembrane helix</keyword>
<feature type="transmembrane region" description="Helical" evidence="1">
    <location>
        <begin position="106"/>
        <end position="127"/>
    </location>
</feature>
<proteinExistence type="predicted"/>
<evidence type="ECO:0000313" key="3">
    <source>
        <dbReference type="Proteomes" id="UP001596002"/>
    </source>
</evidence>
<sequence>MKGKSLSEMAPRLGGAPVLHGLIYAFAVAFGAILLATMLLTWSSIPEAKLPVIVYIINLASVLTGSFVAARRTGEKGWYYGGLTGLFYSVAITILGFMLVSASFTLHNLVQIALLSSIGGLGGIIGVNTKSR</sequence>
<gene>
    <name evidence="2" type="ORF">ACFO8Q_20455</name>
</gene>
<reference evidence="3" key="1">
    <citation type="journal article" date="2019" name="Int. J. Syst. Evol. Microbiol.">
        <title>The Global Catalogue of Microorganisms (GCM) 10K type strain sequencing project: providing services to taxonomists for standard genome sequencing and annotation.</title>
        <authorList>
            <consortium name="The Broad Institute Genomics Platform"/>
            <consortium name="The Broad Institute Genome Sequencing Center for Infectious Disease"/>
            <person name="Wu L."/>
            <person name="Ma J."/>
        </authorList>
    </citation>
    <scope>NUCLEOTIDE SEQUENCE [LARGE SCALE GENOMIC DNA]</scope>
    <source>
        <strain evidence="3">WYCCWR 12678</strain>
    </source>
</reference>
<feature type="transmembrane region" description="Helical" evidence="1">
    <location>
        <begin position="52"/>
        <end position="70"/>
    </location>
</feature>
<protein>
    <submittedName>
        <fullName evidence="2">TIGR04086 family membrane protein</fullName>
    </submittedName>
</protein>
<feature type="transmembrane region" description="Helical" evidence="1">
    <location>
        <begin position="77"/>
        <end position="100"/>
    </location>
</feature>
<keyword evidence="1" id="KW-0472">Membrane</keyword>
<feature type="transmembrane region" description="Helical" evidence="1">
    <location>
        <begin position="21"/>
        <end position="40"/>
    </location>
</feature>
<keyword evidence="3" id="KW-1185">Reference proteome</keyword>
<keyword evidence="1" id="KW-0812">Transmembrane</keyword>
<dbReference type="NCBIfam" id="TIGR04086">
    <property type="entry name" value="TIGR04086_membr"/>
    <property type="match status" value="1"/>
</dbReference>
<accession>A0ABV9Q876</accession>
<organism evidence="2 3">
    <name type="scientific">Effusibacillus consociatus</name>
    <dbReference type="NCBI Taxonomy" id="1117041"/>
    <lineage>
        <taxon>Bacteria</taxon>
        <taxon>Bacillati</taxon>
        <taxon>Bacillota</taxon>
        <taxon>Bacilli</taxon>
        <taxon>Bacillales</taxon>
        <taxon>Alicyclobacillaceae</taxon>
        <taxon>Effusibacillus</taxon>
    </lineage>
</organism>
<dbReference type="RefSeq" id="WP_380028488.1">
    <property type="nucleotide sequence ID" value="NZ_JBHSHC010000142.1"/>
</dbReference>
<dbReference type="InterPro" id="IPR023804">
    <property type="entry name" value="DUF3792_TM"/>
</dbReference>
<evidence type="ECO:0000313" key="2">
    <source>
        <dbReference type="EMBL" id="MFC4769687.1"/>
    </source>
</evidence>
<name>A0ABV9Q876_9BACL</name>
<dbReference type="Pfam" id="PF12670">
    <property type="entry name" value="DUF3792"/>
    <property type="match status" value="1"/>
</dbReference>
<evidence type="ECO:0000256" key="1">
    <source>
        <dbReference type="SAM" id="Phobius"/>
    </source>
</evidence>
<dbReference type="Proteomes" id="UP001596002">
    <property type="component" value="Unassembled WGS sequence"/>
</dbReference>
<comment type="caution">
    <text evidence="2">The sequence shown here is derived from an EMBL/GenBank/DDBJ whole genome shotgun (WGS) entry which is preliminary data.</text>
</comment>